<reference evidence="1" key="1">
    <citation type="submission" date="2021-06" db="EMBL/GenBank/DDBJ databases">
        <title>Parelaphostrongylus tenuis whole genome reference sequence.</title>
        <authorList>
            <person name="Garwood T.J."/>
            <person name="Larsen P.A."/>
            <person name="Fountain-Jones N.M."/>
            <person name="Garbe J.R."/>
            <person name="Macchietto M.G."/>
            <person name="Kania S.A."/>
            <person name="Gerhold R.W."/>
            <person name="Richards J.E."/>
            <person name="Wolf T.M."/>
        </authorList>
    </citation>
    <scope>NUCLEOTIDE SEQUENCE</scope>
    <source>
        <strain evidence="1">MNPRO001-30</strain>
        <tissue evidence="1">Meninges</tissue>
    </source>
</reference>
<accession>A0AAD5QKW1</accession>
<evidence type="ECO:0000313" key="2">
    <source>
        <dbReference type="Proteomes" id="UP001196413"/>
    </source>
</evidence>
<sequence length="69" mass="7937">MDVLLAPSRVTQRSAGRQMVHVIRTRRFQQEAQLRPSLPAQIEAMLIQQELRNGRSTFRPPQLRTLCGP</sequence>
<dbReference type="Proteomes" id="UP001196413">
    <property type="component" value="Unassembled WGS sequence"/>
</dbReference>
<name>A0AAD5QKW1_PARTN</name>
<gene>
    <name evidence="1" type="ORF">KIN20_006336</name>
</gene>
<dbReference type="EMBL" id="JAHQIW010000883">
    <property type="protein sequence ID" value="KAJ1350531.1"/>
    <property type="molecule type" value="Genomic_DNA"/>
</dbReference>
<evidence type="ECO:0000313" key="1">
    <source>
        <dbReference type="EMBL" id="KAJ1350531.1"/>
    </source>
</evidence>
<proteinExistence type="predicted"/>
<protein>
    <submittedName>
        <fullName evidence="1">Uncharacterized protein</fullName>
    </submittedName>
</protein>
<comment type="caution">
    <text evidence="1">The sequence shown here is derived from an EMBL/GenBank/DDBJ whole genome shotgun (WGS) entry which is preliminary data.</text>
</comment>
<organism evidence="1 2">
    <name type="scientific">Parelaphostrongylus tenuis</name>
    <name type="common">Meningeal worm</name>
    <dbReference type="NCBI Taxonomy" id="148309"/>
    <lineage>
        <taxon>Eukaryota</taxon>
        <taxon>Metazoa</taxon>
        <taxon>Ecdysozoa</taxon>
        <taxon>Nematoda</taxon>
        <taxon>Chromadorea</taxon>
        <taxon>Rhabditida</taxon>
        <taxon>Rhabditina</taxon>
        <taxon>Rhabditomorpha</taxon>
        <taxon>Strongyloidea</taxon>
        <taxon>Metastrongylidae</taxon>
        <taxon>Parelaphostrongylus</taxon>
    </lineage>
</organism>
<keyword evidence="2" id="KW-1185">Reference proteome</keyword>
<dbReference type="AlphaFoldDB" id="A0AAD5QKW1"/>